<reference evidence="1" key="1">
    <citation type="journal article" date="2013" name="Nat. Commun.">
        <title>Whole-genome sequencing of Oryza brachyantha reveals mechanisms underlying Oryza genome evolution.</title>
        <authorList>
            <person name="Chen J."/>
            <person name="Huang Q."/>
            <person name="Gao D."/>
            <person name="Wang J."/>
            <person name="Lang Y."/>
            <person name="Liu T."/>
            <person name="Li B."/>
            <person name="Bai Z."/>
            <person name="Luis Goicoechea J."/>
            <person name="Liang C."/>
            <person name="Chen C."/>
            <person name="Zhang W."/>
            <person name="Sun S."/>
            <person name="Liao Y."/>
            <person name="Zhang X."/>
            <person name="Yang L."/>
            <person name="Song C."/>
            <person name="Wang M."/>
            <person name="Shi J."/>
            <person name="Liu G."/>
            <person name="Liu J."/>
            <person name="Zhou H."/>
            <person name="Zhou W."/>
            <person name="Yu Q."/>
            <person name="An N."/>
            <person name="Chen Y."/>
            <person name="Cai Q."/>
            <person name="Wang B."/>
            <person name="Liu B."/>
            <person name="Min J."/>
            <person name="Huang Y."/>
            <person name="Wu H."/>
            <person name="Li Z."/>
            <person name="Zhang Y."/>
            <person name="Yin Y."/>
            <person name="Song W."/>
            <person name="Jiang J."/>
            <person name="Jackson S.A."/>
            <person name="Wing R.A."/>
            <person name="Wang J."/>
            <person name="Chen M."/>
        </authorList>
    </citation>
    <scope>NUCLEOTIDE SEQUENCE [LARGE SCALE GENOMIC DNA]</scope>
    <source>
        <strain evidence="1">cv. IRGC 101232</strain>
    </source>
</reference>
<reference evidence="1" key="2">
    <citation type="submission" date="2013-04" db="UniProtKB">
        <authorList>
            <consortium name="EnsemblPlants"/>
        </authorList>
    </citation>
    <scope>IDENTIFICATION</scope>
</reference>
<dbReference type="AlphaFoldDB" id="J3KZI8"/>
<sequence length="54" mass="6659">MPLWNDRSLCLYGDPCHFWASQFIETNDRRYEECPNYSREVWTVHHCFPNISYM</sequence>
<evidence type="ECO:0000313" key="2">
    <source>
        <dbReference type="Proteomes" id="UP000006038"/>
    </source>
</evidence>
<evidence type="ECO:0000313" key="1">
    <source>
        <dbReference type="EnsemblPlants" id="OB01G23940.1"/>
    </source>
</evidence>
<organism evidence="1">
    <name type="scientific">Oryza brachyantha</name>
    <name type="common">malo sina</name>
    <dbReference type="NCBI Taxonomy" id="4533"/>
    <lineage>
        <taxon>Eukaryota</taxon>
        <taxon>Viridiplantae</taxon>
        <taxon>Streptophyta</taxon>
        <taxon>Embryophyta</taxon>
        <taxon>Tracheophyta</taxon>
        <taxon>Spermatophyta</taxon>
        <taxon>Magnoliopsida</taxon>
        <taxon>Liliopsida</taxon>
        <taxon>Poales</taxon>
        <taxon>Poaceae</taxon>
        <taxon>BOP clade</taxon>
        <taxon>Oryzoideae</taxon>
        <taxon>Oryzeae</taxon>
        <taxon>Oryzinae</taxon>
        <taxon>Oryza</taxon>
    </lineage>
</organism>
<accession>J3KZI8</accession>
<keyword evidence="2" id="KW-1185">Reference proteome</keyword>
<dbReference type="Proteomes" id="UP000006038">
    <property type="component" value="Chromosome 1"/>
</dbReference>
<dbReference type="Gramene" id="OB01G23940.1">
    <property type="protein sequence ID" value="OB01G23940.1"/>
    <property type="gene ID" value="OB01G23940"/>
</dbReference>
<dbReference type="EnsemblPlants" id="OB01G23940.1">
    <property type="protein sequence ID" value="OB01G23940.1"/>
    <property type="gene ID" value="OB01G23940"/>
</dbReference>
<dbReference type="HOGENOM" id="CLU_3053549_0_0_1"/>
<name>J3KZI8_ORYBR</name>
<proteinExistence type="predicted"/>
<protein>
    <submittedName>
        <fullName evidence="1">Uncharacterized protein</fullName>
    </submittedName>
</protein>